<gene>
    <name evidence="1" type="ORF">HPB48_013350</name>
</gene>
<name>A0A9J6FHJ0_HAELO</name>
<reference evidence="1 2" key="1">
    <citation type="journal article" date="2020" name="Cell">
        <title>Large-Scale Comparative Analyses of Tick Genomes Elucidate Their Genetic Diversity and Vector Capacities.</title>
        <authorList>
            <consortium name="Tick Genome and Microbiome Consortium (TIGMIC)"/>
            <person name="Jia N."/>
            <person name="Wang J."/>
            <person name="Shi W."/>
            <person name="Du L."/>
            <person name="Sun Y."/>
            <person name="Zhan W."/>
            <person name="Jiang J.F."/>
            <person name="Wang Q."/>
            <person name="Zhang B."/>
            <person name="Ji P."/>
            <person name="Bell-Sakyi L."/>
            <person name="Cui X.M."/>
            <person name="Yuan T.T."/>
            <person name="Jiang B.G."/>
            <person name="Yang W.F."/>
            <person name="Lam T.T."/>
            <person name="Chang Q.C."/>
            <person name="Ding S.J."/>
            <person name="Wang X.J."/>
            <person name="Zhu J.G."/>
            <person name="Ruan X.D."/>
            <person name="Zhao L."/>
            <person name="Wei J.T."/>
            <person name="Ye R.Z."/>
            <person name="Que T.C."/>
            <person name="Du C.H."/>
            <person name="Zhou Y.H."/>
            <person name="Cheng J.X."/>
            <person name="Dai P.F."/>
            <person name="Guo W.B."/>
            <person name="Han X.H."/>
            <person name="Huang E.J."/>
            <person name="Li L.F."/>
            <person name="Wei W."/>
            <person name="Gao Y.C."/>
            <person name="Liu J.Z."/>
            <person name="Shao H.Z."/>
            <person name="Wang X."/>
            <person name="Wang C.C."/>
            <person name="Yang T.C."/>
            <person name="Huo Q.B."/>
            <person name="Li W."/>
            <person name="Chen H.Y."/>
            <person name="Chen S.E."/>
            <person name="Zhou L.G."/>
            <person name="Ni X.B."/>
            <person name="Tian J.H."/>
            <person name="Sheng Y."/>
            <person name="Liu T."/>
            <person name="Pan Y.S."/>
            <person name="Xia L.Y."/>
            <person name="Li J."/>
            <person name="Zhao F."/>
            <person name="Cao W.C."/>
        </authorList>
    </citation>
    <scope>NUCLEOTIDE SEQUENCE [LARGE SCALE GENOMIC DNA]</scope>
    <source>
        <strain evidence="1">HaeL-2018</strain>
    </source>
</reference>
<protein>
    <submittedName>
        <fullName evidence="1">Uncharacterized protein</fullName>
    </submittedName>
</protein>
<comment type="caution">
    <text evidence="1">The sequence shown here is derived from an EMBL/GenBank/DDBJ whole genome shotgun (WGS) entry which is preliminary data.</text>
</comment>
<accession>A0A9J6FHJ0</accession>
<keyword evidence="2" id="KW-1185">Reference proteome</keyword>
<dbReference type="OMA" id="WAISMED"/>
<evidence type="ECO:0000313" key="2">
    <source>
        <dbReference type="Proteomes" id="UP000821853"/>
    </source>
</evidence>
<organism evidence="1 2">
    <name type="scientific">Haemaphysalis longicornis</name>
    <name type="common">Bush tick</name>
    <dbReference type="NCBI Taxonomy" id="44386"/>
    <lineage>
        <taxon>Eukaryota</taxon>
        <taxon>Metazoa</taxon>
        <taxon>Ecdysozoa</taxon>
        <taxon>Arthropoda</taxon>
        <taxon>Chelicerata</taxon>
        <taxon>Arachnida</taxon>
        <taxon>Acari</taxon>
        <taxon>Parasitiformes</taxon>
        <taxon>Ixodida</taxon>
        <taxon>Ixodoidea</taxon>
        <taxon>Ixodidae</taxon>
        <taxon>Haemaphysalinae</taxon>
        <taxon>Haemaphysalis</taxon>
    </lineage>
</organism>
<dbReference type="VEuPathDB" id="VectorBase:HLOH_065419"/>
<dbReference type="OrthoDB" id="6504398at2759"/>
<dbReference type="AlphaFoldDB" id="A0A9J6FHJ0"/>
<evidence type="ECO:0000313" key="1">
    <source>
        <dbReference type="EMBL" id="KAH9365814.1"/>
    </source>
</evidence>
<proteinExistence type="predicted"/>
<dbReference type="Proteomes" id="UP000821853">
    <property type="component" value="Unassembled WGS sequence"/>
</dbReference>
<sequence length="156" mass="17347">MIHPINVAYANVAKLLNEGGECLITAFSSFDIADVWAEVCETDAWRGRIPDPATIANETFNFNCIKPAAQVESEVRNKLRGTGLECISCEVYHSTWQYADIDSLLGEHRFMKSKHLEDAACWQEGDVPEDNWFATAAAEGTVSTKRWAISMEDKSG</sequence>
<dbReference type="EMBL" id="JABSTR010000003">
    <property type="protein sequence ID" value="KAH9365814.1"/>
    <property type="molecule type" value="Genomic_DNA"/>
</dbReference>